<dbReference type="Pfam" id="PF18007">
    <property type="entry name" value="Rv3651-like_N"/>
    <property type="match status" value="1"/>
</dbReference>
<dbReference type="EMBL" id="VMSD01000001">
    <property type="protein sequence ID" value="KAF0848713.1"/>
    <property type="molecule type" value="Genomic_DNA"/>
</dbReference>
<keyword evidence="3" id="KW-1185">Reference proteome</keyword>
<reference evidence="2 3" key="1">
    <citation type="submission" date="2019-07" db="EMBL/GenBank/DDBJ databases">
        <title>Genomic Encyclopedia of Type Strains, Phase IV (KMG-IV): sequencing the most valuable type-strain genomes for metagenomic binning, comparative biology and taxonomic classification.</title>
        <authorList>
            <person name="Goeker M."/>
        </authorList>
    </citation>
    <scope>NUCLEOTIDE SEQUENCE [LARGE SCALE GENOMIC DNA]</scope>
    <source>
        <strain evidence="2 3">DSM 44831</strain>
    </source>
</reference>
<evidence type="ECO:0000259" key="1">
    <source>
        <dbReference type="Pfam" id="PF18007"/>
    </source>
</evidence>
<gene>
    <name evidence="2" type="ORF">FNL39_101140</name>
</gene>
<accession>A0ABQ6YSE0</accession>
<dbReference type="RefSeq" id="WP_067980074.1">
    <property type="nucleotide sequence ID" value="NZ_VMSD01000001.1"/>
</dbReference>
<protein>
    <recommendedName>
        <fullName evidence="1">Rv3651-like N-terminal domain-containing protein</fullName>
    </recommendedName>
</protein>
<organism evidence="2 3">
    <name type="scientific">Nocardia caishijiensis</name>
    <dbReference type="NCBI Taxonomy" id="184756"/>
    <lineage>
        <taxon>Bacteria</taxon>
        <taxon>Bacillati</taxon>
        <taxon>Actinomycetota</taxon>
        <taxon>Actinomycetes</taxon>
        <taxon>Mycobacteriales</taxon>
        <taxon>Nocardiaceae</taxon>
        <taxon>Nocardia</taxon>
    </lineage>
</organism>
<dbReference type="Proteomes" id="UP000798951">
    <property type="component" value="Unassembled WGS sequence"/>
</dbReference>
<dbReference type="InterPro" id="IPR041458">
    <property type="entry name" value="Rv3651-like_N"/>
</dbReference>
<evidence type="ECO:0000313" key="2">
    <source>
        <dbReference type="EMBL" id="KAF0848713.1"/>
    </source>
</evidence>
<comment type="caution">
    <text evidence="2">The sequence shown here is derived from an EMBL/GenBank/DDBJ whole genome shotgun (WGS) entry which is preliminary data.</text>
</comment>
<sequence>MTADGWLLVETLTEDLDPALVADAGRIREWVAPSRWSRAIGPARAKLLLDAVRRGESARVGDTVVVVEPVRCALGGVHGSQVWIGPADRPVPPPRHVGAWDWDARTELAHHGPGLEELIFAREPGAVRVVRTPPEAFGRMVRFDGRVDYFAMASTLEPGGRWQGEVDVLGDDDRVRRFQMVARARPGLGRVSGLMHAVPERGGDTVDLDVAMLRAVSKGVGVGAGLILLSGAVIYEWVADPPPPLDRWTVERPVIDAADLAALRAACVELTQAPDTTRQLTLRVRFADGEWVRAHAELATITTAATGHGLLRVRPSVEGEAG</sequence>
<name>A0ABQ6YSE0_9NOCA</name>
<evidence type="ECO:0000313" key="3">
    <source>
        <dbReference type="Proteomes" id="UP000798951"/>
    </source>
</evidence>
<proteinExistence type="predicted"/>
<feature type="domain" description="Rv3651-like N-terminal" evidence="1">
    <location>
        <begin position="6"/>
        <end position="93"/>
    </location>
</feature>